<reference evidence="8 12" key="5">
    <citation type="submission" date="2018-10" db="EMBL/GenBank/DDBJ databases">
        <title>GWAS and RNA-Seq identify cryptic mechanisms of antimicrobial resistance in Acinetobacter baumannii.</title>
        <authorList>
            <person name="Sahl J.W."/>
        </authorList>
    </citation>
    <scope>NUCLEOTIDE SEQUENCE [LARGE SCALE GENOMIC DNA]</scope>
    <source>
        <strain evidence="8 12">TG31299</strain>
    </source>
</reference>
<evidence type="ECO:0000313" key="1">
    <source>
        <dbReference type="EMBL" id="CUW35935.1"/>
    </source>
</evidence>
<dbReference type="Proteomes" id="UP000269597">
    <property type="component" value="Unassembled WGS sequence"/>
</dbReference>
<dbReference type="EMBL" id="JARTMM020000001">
    <property type="protein sequence ID" value="MEC5496991.1"/>
    <property type="molecule type" value="Genomic_DNA"/>
</dbReference>
<name>A0A0G4QSJ8_ACIBA</name>
<dbReference type="Proteomes" id="UP000066661">
    <property type="component" value="Chromosome I"/>
</dbReference>
<dbReference type="EMBL" id="LLFE01000070">
    <property type="protein sequence ID" value="KQD18086.1"/>
    <property type="molecule type" value="Genomic_DNA"/>
</dbReference>
<dbReference type="Proteomes" id="UP001174156">
    <property type="component" value="Unassembled WGS sequence"/>
</dbReference>
<dbReference type="RefSeq" id="WP_000439581.1">
    <property type="nucleotide sequence ID" value="NZ_BKDF01000135.1"/>
</dbReference>
<evidence type="ECO:0000313" key="14">
    <source>
        <dbReference type="Proteomes" id="UP000480763"/>
    </source>
</evidence>
<dbReference type="EMBL" id="WIOC01000002">
    <property type="protein sequence ID" value="MQR48374.1"/>
    <property type="molecule type" value="Genomic_DNA"/>
</dbReference>
<protein>
    <submittedName>
        <fullName evidence="1">Conserved domain protein</fullName>
    </submittedName>
</protein>
<evidence type="ECO:0000313" key="7">
    <source>
        <dbReference type="EMBL" id="OTM81144.1"/>
    </source>
</evidence>
<evidence type="ECO:0000313" key="6">
    <source>
        <dbReference type="EMBL" id="MYM78732.1"/>
    </source>
</evidence>
<sequence length="103" mass="11500">MERIFVDGNLPVAIELKQAKKTIKCTKYVMSSLTALEYVEAQAKITGLQYIAISDIVAMLKLVDEAGNQYEPTYEDIAQTSSFNLIHFNEKKAELEAKVKAAN</sequence>
<gene>
    <name evidence="1" type="ORF">ABR2091_2538</name>
    <name evidence="2" type="ORF">APD06_02330</name>
    <name evidence="7" type="ORF">B9X95_17195</name>
    <name evidence="8" type="ORF">EA722_18410</name>
    <name evidence="5" type="ORF">F2P40_03365</name>
    <name evidence="6" type="ORF">GSE42_12425</name>
    <name evidence="4" type="ORF">P9867_011055</name>
    <name evidence="3" type="ORF">P9867_09680</name>
</gene>
<dbReference type="EMBL" id="JARTMM010000031">
    <property type="protein sequence ID" value="MDK4881963.1"/>
    <property type="molecule type" value="Genomic_DNA"/>
</dbReference>
<evidence type="ECO:0000313" key="10">
    <source>
        <dbReference type="Proteomes" id="UP000066661"/>
    </source>
</evidence>
<reference evidence="7 11" key="4">
    <citation type="submission" date="2017-05" db="EMBL/GenBank/DDBJ databases">
        <authorList>
            <person name="Song R."/>
            <person name="Chenine A.L."/>
            <person name="Ruprecht R.M."/>
        </authorList>
    </citation>
    <scope>NUCLEOTIDE SEQUENCE [LARGE SCALE GENOMIC DNA]</scope>
    <source>
        <strain evidence="7 11">PR350</strain>
    </source>
</reference>
<reference evidence="5 13" key="6">
    <citation type="submission" date="2019-10" db="EMBL/GenBank/DDBJ databases">
        <title>Genetic environment of the oxa23 gene and comparative analysis of carbapenem resistant Acinetobacter baumannii isolates belonging to global clone 1, lineage 2 recovered in a burns hospital outbreak in 2012-2013.</title>
        <authorList>
            <person name="Douraghi M."/>
            <person name="Aris P."/>
            <person name="Kenyon J."/>
            <person name="Hamidian M."/>
        </authorList>
    </citation>
    <scope>NUCLEOTIDE SEQUENCE [LARGE SCALE GENOMIC DNA]</scope>
    <source>
        <strain evidence="5 13">ABS103</strain>
    </source>
</reference>
<dbReference type="AlphaFoldDB" id="A0A0G4QSJ8"/>
<reference evidence="6" key="7">
    <citation type="submission" date="2019-12" db="EMBL/GenBank/DDBJ databases">
        <authorList>
            <person name="Nguyen S.-T."/>
        </authorList>
    </citation>
    <scope>NUCLEOTIDE SEQUENCE</scope>
    <source>
        <strain evidence="6">DMS06669</strain>
    </source>
</reference>
<reference evidence="2 9" key="1">
    <citation type="submission" date="2015-10" db="EMBL/GenBank/DDBJ databases">
        <title>The utility of whole genome sequencing in characterizing Acinetobacter epidemiology and analyzing hospital outbreaks.</title>
        <authorList>
            <person name="Ozer E.A."/>
            <person name="Fitzpatrick M.A."/>
            <person name="Hauser A.R."/>
        </authorList>
    </citation>
    <scope>NUCLEOTIDE SEQUENCE [LARGE SCALE GENOMIC DNA]</scope>
    <source>
        <strain evidence="2 9">ABBL059</strain>
    </source>
</reference>
<dbReference type="Proteomes" id="UP000051322">
    <property type="component" value="Unassembled WGS sequence"/>
</dbReference>
<evidence type="ECO:0000313" key="12">
    <source>
        <dbReference type="Proteomes" id="UP000269597"/>
    </source>
</evidence>
<reference evidence="4 15" key="8">
    <citation type="journal article" date="2023" name="Nat. Commun.">
        <title>Genomic dissection of endemic carbapenem resistance reveals metallo-beta-lactamase dissemination through clonal, plasmid and integron transfer.</title>
        <authorList>
            <person name="Macesic N."/>
            <person name="Hawkey J."/>
            <person name="Vezina B."/>
            <person name="Wisniewski J.A."/>
            <person name="Cottingham H."/>
            <person name="Blakeway L.V."/>
            <person name="Harshegyi T."/>
            <person name="Pragastis K."/>
            <person name="Badoordeen G.Z."/>
            <person name="Dennison A."/>
            <person name="Spelman D.W."/>
            <person name="Jenney A.W.J."/>
            <person name="Peleg A.Y."/>
        </authorList>
    </citation>
    <scope>NUCLEOTIDE SEQUENCE [LARGE SCALE GENOMIC DNA]</scope>
    <source>
        <strain evidence="4 15">CPO519</strain>
    </source>
</reference>
<reference evidence="6 14" key="3">
    <citation type="journal article" date="2017" name="Ann. Clin. Microbiol. Antimicrob.">
        <title>New eight genes identified at the clinical multidrug-resistant Acinetobacter baumannii DMS06669 strain in a Vietnam hospital.</title>
        <authorList>
            <person name="Si-Tuan N."/>
            <person name="Ngoc H.M."/>
            <person name="Hang P.T.T."/>
            <person name="Nguyen C."/>
            <person name="Van P.H."/>
            <person name="Huong N.T."/>
        </authorList>
    </citation>
    <scope>NUCLEOTIDE SEQUENCE [LARGE SCALE GENOMIC DNA]</scope>
    <source>
        <strain evidence="6 14">DMS06669</strain>
    </source>
</reference>
<evidence type="ECO:0000313" key="9">
    <source>
        <dbReference type="Proteomes" id="UP000051322"/>
    </source>
</evidence>
<evidence type="ECO:0000313" key="2">
    <source>
        <dbReference type="EMBL" id="KQD18086.1"/>
    </source>
</evidence>
<evidence type="ECO:0000313" key="11">
    <source>
        <dbReference type="Proteomes" id="UP000194699"/>
    </source>
</evidence>
<reference evidence="3" key="9">
    <citation type="submission" date="2023-01" db="EMBL/GenBank/DDBJ databases">
        <title>Genomic dissection of endemic carbapenem resistance: metallo-beta-lactamase gene dissemination through clonal, plasmid and integron transfer pathways.</title>
        <authorList>
            <person name="Macesic N."/>
        </authorList>
    </citation>
    <scope>NUCLEOTIDE SEQUENCE</scope>
    <source>
        <strain evidence="3">CPO519</strain>
    </source>
</reference>
<dbReference type="EMBL" id="RFBY01000108">
    <property type="protein sequence ID" value="RSP69290.1"/>
    <property type="molecule type" value="Genomic_DNA"/>
</dbReference>
<dbReference type="Proteomes" id="UP000480763">
    <property type="component" value="Unassembled WGS sequence"/>
</dbReference>
<reference evidence="4" key="10">
    <citation type="submission" date="2024-01" db="EMBL/GenBank/DDBJ databases">
        <authorList>
            <person name="Macesic N."/>
        </authorList>
    </citation>
    <scope>NUCLEOTIDE SEQUENCE</scope>
    <source>
        <strain evidence="4">CPO519</strain>
    </source>
</reference>
<evidence type="ECO:0000313" key="8">
    <source>
        <dbReference type="EMBL" id="RSP69290.1"/>
    </source>
</evidence>
<reference evidence="1 10" key="2">
    <citation type="submission" date="2015-12" db="EMBL/GenBank/DDBJ databases">
        <authorList>
            <person name="Wibberg D."/>
        </authorList>
    </citation>
    <scope>NUCLEOTIDE SEQUENCE [LARGE SCALE GENOMIC DNA]</scope>
    <source>
        <strain evidence="1">R2091</strain>
    </source>
</reference>
<dbReference type="EMBL" id="LN997846">
    <property type="protein sequence ID" value="CUW35935.1"/>
    <property type="molecule type" value="Genomic_DNA"/>
</dbReference>
<evidence type="ECO:0000313" key="15">
    <source>
        <dbReference type="Proteomes" id="UP001174156"/>
    </source>
</evidence>
<dbReference type="Proteomes" id="UP000194699">
    <property type="component" value="Unassembled WGS sequence"/>
</dbReference>
<accession>A0A0G4QSJ8</accession>
<evidence type="ECO:0000313" key="13">
    <source>
        <dbReference type="Proteomes" id="UP000461234"/>
    </source>
</evidence>
<evidence type="ECO:0000313" key="4">
    <source>
        <dbReference type="EMBL" id="MEC5496991.1"/>
    </source>
</evidence>
<evidence type="ECO:0000313" key="5">
    <source>
        <dbReference type="EMBL" id="MQR48374.1"/>
    </source>
</evidence>
<organism evidence="7 11">
    <name type="scientific">Acinetobacter baumannii</name>
    <dbReference type="NCBI Taxonomy" id="470"/>
    <lineage>
        <taxon>Bacteria</taxon>
        <taxon>Pseudomonadati</taxon>
        <taxon>Pseudomonadota</taxon>
        <taxon>Gammaproteobacteria</taxon>
        <taxon>Moraxellales</taxon>
        <taxon>Moraxellaceae</taxon>
        <taxon>Acinetobacter</taxon>
        <taxon>Acinetobacter calcoaceticus/baumannii complex</taxon>
    </lineage>
</organism>
<dbReference type="EMBL" id="WWCH01000001">
    <property type="protein sequence ID" value="MYM78732.1"/>
    <property type="molecule type" value="Genomic_DNA"/>
</dbReference>
<dbReference type="EMBL" id="NGEL01000170">
    <property type="protein sequence ID" value="OTM81144.1"/>
    <property type="molecule type" value="Genomic_DNA"/>
</dbReference>
<dbReference type="Proteomes" id="UP000461234">
    <property type="component" value="Unassembled WGS sequence"/>
</dbReference>
<evidence type="ECO:0000313" key="3">
    <source>
        <dbReference type="EMBL" id="MDK4881963.1"/>
    </source>
</evidence>
<proteinExistence type="predicted"/>